<sequence length="133" mass="14368">MDSNSFGQPIGSVDDAFGTINSTSGYCQGEATRSNLLQMDPNFFNQPWNELIRNFSNSSRNFKLSSGEMSNFSGNQEAGVEMVKDMSSSGLLHSWSSSGGLDEMSMLFHKVSTDVSGYLNKPSPNCGSISQKG</sequence>
<evidence type="ECO:0000313" key="2">
    <source>
        <dbReference type="Proteomes" id="UP001234989"/>
    </source>
</evidence>
<accession>A0AAF0QKM0</accession>
<dbReference type="AlphaFoldDB" id="A0AAF0QKM0"/>
<name>A0AAF0QKM0_SOLVR</name>
<keyword evidence="2" id="KW-1185">Reference proteome</keyword>
<dbReference type="EMBL" id="CP133615">
    <property type="protein sequence ID" value="WMV25572.1"/>
    <property type="molecule type" value="Genomic_DNA"/>
</dbReference>
<dbReference type="Proteomes" id="UP001234989">
    <property type="component" value="Chromosome 4"/>
</dbReference>
<gene>
    <name evidence="1" type="ORF">MTR67_018957</name>
</gene>
<reference evidence="1" key="1">
    <citation type="submission" date="2023-08" db="EMBL/GenBank/DDBJ databases">
        <title>A de novo genome assembly of Solanum verrucosum Schlechtendal, a Mexican diploid species geographically isolated from the other diploid A-genome species in potato relatives.</title>
        <authorList>
            <person name="Hosaka K."/>
        </authorList>
    </citation>
    <scope>NUCLEOTIDE SEQUENCE</scope>
    <source>
        <tissue evidence="1">Young leaves</tissue>
    </source>
</reference>
<protein>
    <submittedName>
        <fullName evidence="1">Uncharacterized protein</fullName>
    </submittedName>
</protein>
<evidence type="ECO:0000313" key="1">
    <source>
        <dbReference type="EMBL" id="WMV25572.1"/>
    </source>
</evidence>
<organism evidence="1 2">
    <name type="scientific">Solanum verrucosum</name>
    <dbReference type="NCBI Taxonomy" id="315347"/>
    <lineage>
        <taxon>Eukaryota</taxon>
        <taxon>Viridiplantae</taxon>
        <taxon>Streptophyta</taxon>
        <taxon>Embryophyta</taxon>
        <taxon>Tracheophyta</taxon>
        <taxon>Spermatophyta</taxon>
        <taxon>Magnoliopsida</taxon>
        <taxon>eudicotyledons</taxon>
        <taxon>Gunneridae</taxon>
        <taxon>Pentapetalae</taxon>
        <taxon>asterids</taxon>
        <taxon>lamiids</taxon>
        <taxon>Solanales</taxon>
        <taxon>Solanaceae</taxon>
        <taxon>Solanoideae</taxon>
        <taxon>Solaneae</taxon>
        <taxon>Solanum</taxon>
    </lineage>
</organism>
<proteinExistence type="predicted"/>